<accession>A0A367M3J1</accession>
<organism evidence="1 2">
    <name type="scientific">Pseudomonas aeruginosa</name>
    <dbReference type="NCBI Taxonomy" id="287"/>
    <lineage>
        <taxon>Bacteria</taxon>
        <taxon>Pseudomonadati</taxon>
        <taxon>Pseudomonadota</taxon>
        <taxon>Gammaproteobacteria</taxon>
        <taxon>Pseudomonadales</taxon>
        <taxon>Pseudomonadaceae</taxon>
        <taxon>Pseudomonas</taxon>
    </lineage>
</organism>
<evidence type="ECO:0000313" key="2">
    <source>
        <dbReference type="Proteomes" id="UP000253594"/>
    </source>
</evidence>
<evidence type="ECO:0000313" key="1">
    <source>
        <dbReference type="EMBL" id="RCI71984.1"/>
    </source>
</evidence>
<feature type="non-terminal residue" evidence="1">
    <location>
        <position position="28"/>
    </location>
</feature>
<gene>
    <name evidence="1" type="ORF">DT376_26190</name>
</gene>
<dbReference type="EMBL" id="QORE01001137">
    <property type="protein sequence ID" value="RCI71984.1"/>
    <property type="molecule type" value="Genomic_DNA"/>
</dbReference>
<dbReference type="AlphaFoldDB" id="A0A367M3J1"/>
<comment type="caution">
    <text evidence="1">The sequence shown here is derived from an EMBL/GenBank/DDBJ whole genome shotgun (WGS) entry which is preliminary data.</text>
</comment>
<proteinExistence type="predicted"/>
<dbReference type="Proteomes" id="UP000253594">
    <property type="component" value="Unassembled WGS sequence"/>
</dbReference>
<sequence length="28" mass="2977">MSLSLDGVDLVHADGQRALADIRLRLAA</sequence>
<reference evidence="1 2" key="1">
    <citation type="submission" date="2018-07" db="EMBL/GenBank/DDBJ databases">
        <title>Mechanisms of high-level aminoglycoside resistance among Gram-negative pathogens in Brazil.</title>
        <authorList>
            <person name="Ballaben A.S."/>
            <person name="Darini A.L.C."/>
            <person name="Doi Y."/>
        </authorList>
    </citation>
    <scope>NUCLEOTIDE SEQUENCE [LARGE SCALE GENOMIC DNA]</scope>
    <source>
        <strain evidence="1 2">B2-305</strain>
    </source>
</reference>
<name>A0A367M3J1_PSEAI</name>
<protein>
    <submittedName>
        <fullName evidence="1">Phosphonate ABC transporter</fullName>
    </submittedName>
</protein>